<keyword evidence="2" id="KW-0624">Polysaccharide degradation</keyword>
<dbReference type="InterPro" id="IPR003961">
    <property type="entry name" value="FN3_dom"/>
</dbReference>
<keyword evidence="7" id="KW-1185">Reference proteome</keyword>
<feature type="compositionally biased region" description="Low complexity" evidence="3">
    <location>
        <begin position="219"/>
        <end position="237"/>
    </location>
</feature>
<keyword evidence="4" id="KW-0732">Signal</keyword>
<reference evidence="6 7" key="1">
    <citation type="submission" date="2022-10" db="EMBL/GenBank/DDBJ databases">
        <title>The complete genomes of actinobacterial strains from the NBC collection.</title>
        <authorList>
            <person name="Joergensen T.S."/>
            <person name="Alvarez Arevalo M."/>
            <person name="Sterndorff E.B."/>
            <person name="Faurdal D."/>
            <person name="Vuksanovic O."/>
            <person name="Mourched A.-S."/>
            <person name="Charusanti P."/>
            <person name="Shaw S."/>
            <person name="Blin K."/>
            <person name="Weber T."/>
        </authorList>
    </citation>
    <scope>NUCLEOTIDE SEQUENCE [LARGE SCALE GENOMIC DNA]</scope>
    <source>
        <strain evidence="6 7">NBC 01792</strain>
    </source>
</reference>
<sequence length="332" mass="34467">MEGTTVQRPHISAALACSALLITPLLAACGGSAEADTQPPAVPAGVTAQASSSTSVHVMWEPASDNKRVAGYEVYRGKAKVKSVPATKTMIDVNGLTASTDYTFTVRSKDAAGNLSAPSKAIPVTTQATPPQDDEPPTAPSKLTGSPEGSRAATLAWGASKDDVGVTSYDIYQEGSRIHSVPASETTAKLTGLRPGTVYTFTVRARDASDKSSADSKALDLTTDSAPGAPASTAPTGLRTEIGKEGEQFTVDLSWDQPDTGGTIPAYQLYLNGKPTTTIVWGGTPPKGRATYRLNLADPAGTRYSVKLRAKLPDGKWGDFSAQPTIVLAENG</sequence>
<feature type="domain" description="Fibronectin type-III" evidence="5">
    <location>
        <begin position="139"/>
        <end position="226"/>
    </location>
</feature>
<dbReference type="InterPro" id="IPR013783">
    <property type="entry name" value="Ig-like_fold"/>
</dbReference>
<feature type="signal peptide" evidence="4">
    <location>
        <begin position="1"/>
        <end position="27"/>
    </location>
</feature>
<evidence type="ECO:0000259" key="5">
    <source>
        <dbReference type="PROSITE" id="PS50853"/>
    </source>
</evidence>
<dbReference type="PANTHER" id="PTHR46957">
    <property type="entry name" value="CYTOKINE RECEPTOR"/>
    <property type="match status" value="1"/>
</dbReference>
<name>A0ABZ1F4F2_9ACTN</name>
<dbReference type="Proteomes" id="UP001356428">
    <property type="component" value="Chromosome"/>
</dbReference>
<evidence type="ECO:0000256" key="1">
    <source>
        <dbReference type="ARBA" id="ARBA00023295"/>
    </source>
</evidence>
<organism evidence="6 7">
    <name type="scientific">Streptomyces cyaneofuscatus</name>
    <dbReference type="NCBI Taxonomy" id="66883"/>
    <lineage>
        <taxon>Bacteria</taxon>
        <taxon>Bacillati</taxon>
        <taxon>Actinomycetota</taxon>
        <taxon>Actinomycetes</taxon>
        <taxon>Kitasatosporales</taxon>
        <taxon>Streptomycetaceae</taxon>
        <taxon>Streptomyces</taxon>
    </lineage>
</organism>
<evidence type="ECO:0000256" key="4">
    <source>
        <dbReference type="SAM" id="SignalP"/>
    </source>
</evidence>
<dbReference type="EMBL" id="CP109083">
    <property type="protein sequence ID" value="WSB11257.1"/>
    <property type="molecule type" value="Genomic_DNA"/>
</dbReference>
<evidence type="ECO:0000256" key="2">
    <source>
        <dbReference type="ARBA" id="ARBA00023326"/>
    </source>
</evidence>
<feature type="domain" description="Fibronectin type-III" evidence="5">
    <location>
        <begin position="42"/>
        <end position="129"/>
    </location>
</feature>
<dbReference type="PANTHER" id="PTHR46957:SF3">
    <property type="entry name" value="CYTOKINE RECEPTOR"/>
    <property type="match status" value="1"/>
</dbReference>
<evidence type="ECO:0000313" key="6">
    <source>
        <dbReference type="EMBL" id="WSB11257.1"/>
    </source>
</evidence>
<dbReference type="Gene3D" id="2.60.40.10">
    <property type="entry name" value="Immunoglobulins"/>
    <property type="match status" value="3"/>
</dbReference>
<feature type="region of interest" description="Disordered" evidence="3">
    <location>
        <begin position="207"/>
        <end position="238"/>
    </location>
</feature>
<keyword evidence="1" id="KW-0326">Glycosidase</keyword>
<protein>
    <submittedName>
        <fullName evidence="6">Fibronectin type III domain-containing protein</fullName>
    </submittedName>
</protein>
<dbReference type="Pfam" id="PF00041">
    <property type="entry name" value="fn3"/>
    <property type="match status" value="2"/>
</dbReference>
<feature type="region of interest" description="Disordered" evidence="3">
    <location>
        <begin position="115"/>
        <end position="151"/>
    </location>
</feature>
<evidence type="ECO:0000313" key="7">
    <source>
        <dbReference type="Proteomes" id="UP001356428"/>
    </source>
</evidence>
<proteinExistence type="predicted"/>
<evidence type="ECO:0000256" key="3">
    <source>
        <dbReference type="SAM" id="MobiDB-lite"/>
    </source>
</evidence>
<feature type="chain" id="PRO_5046881857" evidence="4">
    <location>
        <begin position="28"/>
        <end position="332"/>
    </location>
</feature>
<dbReference type="CDD" id="cd00063">
    <property type="entry name" value="FN3"/>
    <property type="match status" value="2"/>
</dbReference>
<dbReference type="InterPro" id="IPR036116">
    <property type="entry name" value="FN3_sf"/>
</dbReference>
<accession>A0ABZ1F4F2</accession>
<dbReference type="SUPFAM" id="SSF49265">
    <property type="entry name" value="Fibronectin type III"/>
    <property type="match status" value="2"/>
</dbReference>
<dbReference type="SMART" id="SM00060">
    <property type="entry name" value="FN3"/>
    <property type="match status" value="3"/>
</dbReference>
<feature type="domain" description="Fibronectin type-III" evidence="5">
    <location>
        <begin position="234"/>
        <end position="331"/>
    </location>
</feature>
<dbReference type="PROSITE" id="PS50853">
    <property type="entry name" value="FN3"/>
    <property type="match status" value="3"/>
</dbReference>
<dbReference type="InterPro" id="IPR050713">
    <property type="entry name" value="RTP_Phos/Ushers"/>
</dbReference>
<dbReference type="RefSeq" id="WP_326702766.1">
    <property type="nucleotide sequence ID" value="NZ_CP109083.1"/>
</dbReference>
<dbReference type="PRINTS" id="PR00014">
    <property type="entry name" value="FNTYPEIII"/>
</dbReference>
<feature type="compositionally biased region" description="Basic and acidic residues" evidence="3">
    <location>
        <begin position="207"/>
        <end position="218"/>
    </location>
</feature>
<gene>
    <name evidence="6" type="ORF">OG849_30380</name>
</gene>
<keyword evidence="1" id="KW-0378">Hydrolase</keyword>
<keyword evidence="2" id="KW-0119">Carbohydrate metabolism</keyword>